<dbReference type="InterPro" id="IPR011990">
    <property type="entry name" value="TPR-like_helical_dom_sf"/>
</dbReference>
<dbReference type="AlphaFoldDB" id="A0A949JY10"/>
<dbReference type="PROSITE" id="PS50005">
    <property type="entry name" value="TPR"/>
    <property type="match status" value="1"/>
</dbReference>
<gene>
    <name evidence="3" type="ORF">KTH89_12130</name>
</gene>
<dbReference type="InterPro" id="IPR019734">
    <property type="entry name" value="TPR_rpt"/>
</dbReference>
<keyword evidence="1" id="KW-0802">TPR repeat</keyword>
<evidence type="ECO:0000313" key="4">
    <source>
        <dbReference type="Proteomes" id="UP000712157"/>
    </source>
</evidence>
<comment type="caution">
    <text evidence="3">The sequence shown here is derived from an EMBL/GenBank/DDBJ whole genome shotgun (WGS) entry which is preliminary data.</text>
</comment>
<protein>
    <recommendedName>
        <fullName evidence="5">Tetratricopeptide repeat protein</fullName>
    </recommendedName>
</protein>
<organism evidence="3 4">
    <name type="scientific">Diplocloster agilis</name>
    <dbReference type="NCBI Taxonomy" id="2850323"/>
    <lineage>
        <taxon>Bacteria</taxon>
        <taxon>Bacillati</taxon>
        <taxon>Bacillota</taxon>
        <taxon>Clostridia</taxon>
        <taxon>Lachnospirales</taxon>
        <taxon>Lachnospiraceae</taxon>
        <taxon>Diplocloster</taxon>
    </lineage>
</organism>
<evidence type="ECO:0008006" key="5">
    <source>
        <dbReference type="Google" id="ProtNLM"/>
    </source>
</evidence>
<evidence type="ECO:0000313" key="3">
    <source>
        <dbReference type="EMBL" id="MBU9737288.1"/>
    </source>
</evidence>
<dbReference type="Gene3D" id="1.25.40.10">
    <property type="entry name" value="Tetratricopeptide repeat domain"/>
    <property type="match status" value="1"/>
</dbReference>
<evidence type="ECO:0000256" key="1">
    <source>
        <dbReference type="PROSITE-ProRule" id="PRU00339"/>
    </source>
</evidence>
<dbReference type="Proteomes" id="UP000712157">
    <property type="component" value="Unassembled WGS sequence"/>
</dbReference>
<dbReference type="RefSeq" id="WP_238721880.1">
    <property type="nucleotide sequence ID" value="NZ_JAHQCW010000018.1"/>
</dbReference>
<dbReference type="EMBL" id="JAHQCW010000018">
    <property type="protein sequence ID" value="MBU9737288.1"/>
    <property type="molecule type" value="Genomic_DNA"/>
</dbReference>
<keyword evidence="2" id="KW-0175">Coiled coil</keyword>
<evidence type="ECO:0000256" key="2">
    <source>
        <dbReference type="SAM" id="Coils"/>
    </source>
</evidence>
<feature type="coiled-coil region" evidence="2">
    <location>
        <begin position="212"/>
        <end position="252"/>
    </location>
</feature>
<dbReference type="SUPFAM" id="SSF48452">
    <property type="entry name" value="TPR-like"/>
    <property type="match status" value="1"/>
</dbReference>
<reference evidence="3" key="1">
    <citation type="submission" date="2021-06" db="EMBL/GenBank/DDBJ databases">
        <title>Description of novel taxa of the family Lachnospiraceae.</title>
        <authorList>
            <person name="Chaplin A.V."/>
            <person name="Sokolova S.R."/>
            <person name="Pikina A.P."/>
            <person name="Korzhanova M."/>
            <person name="Belova V."/>
            <person name="Korostin D."/>
            <person name="Efimov B.A."/>
        </authorList>
    </citation>
    <scope>NUCLEOTIDE SEQUENCE</scope>
    <source>
        <strain evidence="3">ASD5720</strain>
    </source>
</reference>
<proteinExistence type="predicted"/>
<keyword evidence="4" id="KW-1185">Reference proteome</keyword>
<name>A0A949JY10_9FIRM</name>
<feature type="repeat" description="TPR" evidence="1">
    <location>
        <begin position="153"/>
        <end position="186"/>
    </location>
</feature>
<sequence length="280" mass="32675">MGGIWLCHGKTAAVPYYVEQADVRLYSYEEVCYFIYHNLYLFGREMLTESFVRWLERDLELPGLAGDIREMVRQNTELVHIMERIFEDAPYLNAQEVQKAAKMLRTILNEPESVKRKKRGDRYVELHRYEAGIREYRQIIKEEGAEAYDGFYAQVYHNLGTACARMFRFKEASEYYMQSYRLKKDPEVMLAFTAALRLGLPAELYAGLIQRGQATKQQADEVEKRLQELRELNRSGAEAQELERVLARAGEDERGELLAITGDWKREFRKNIQGACVGSR</sequence>
<accession>A0A949JY10</accession>